<gene>
    <name evidence="2" type="ORF">H9S92_08130</name>
</gene>
<accession>A0A923PHF0</accession>
<evidence type="ECO:0000313" key="3">
    <source>
        <dbReference type="Proteomes" id="UP000650081"/>
    </source>
</evidence>
<evidence type="ECO:0000259" key="1">
    <source>
        <dbReference type="Pfam" id="PF01850"/>
    </source>
</evidence>
<proteinExistence type="predicted"/>
<name>A0A923PHF0_9BACT</name>
<dbReference type="Gene3D" id="3.40.50.1010">
    <property type="entry name" value="5'-nuclease"/>
    <property type="match status" value="1"/>
</dbReference>
<dbReference type="Pfam" id="PF01850">
    <property type="entry name" value="PIN"/>
    <property type="match status" value="1"/>
</dbReference>
<keyword evidence="3" id="KW-1185">Reference proteome</keyword>
<dbReference type="PANTHER" id="PTHR38826:SF5">
    <property type="entry name" value="RIBONUCLEASE VAPC13"/>
    <property type="match status" value="1"/>
</dbReference>
<dbReference type="InterPro" id="IPR052106">
    <property type="entry name" value="PINc/VapC_TA"/>
</dbReference>
<dbReference type="RefSeq" id="WP_187466212.1">
    <property type="nucleotide sequence ID" value="NZ_JACSIT010000091.1"/>
</dbReference>
<dbReference type="InterPro" id="IPR002716">
    <property type="entry name" value="PIN_dom"/>
</dbReference>
<dbReference type="Proteomes" id="UP000650081">
    <property type="component" value="Unassembled WGS sequence"/>
</dbReference>
<feature type="domain" description="PIN" evidence="1">
    <location>
        <begin position="3"/>
        <end position="127"/>
    </location>
</feature>
<dbReference type="EMBL" id="JACSIT010000091">
    <property type="protein sequence ID" value="MBC6994125.1"/>
    <property type="molecule type" value="Genomic_DNA"/>
</dbReference>
<organism evidence="2 3">
    <name type="scientific">Neolewinella lacunae</name>
    <dbReference type="NCBI Taxonomy" id="1517758"/>
    <lineage>
        <taxon>Bacteria</taxon>
        <taxon>Pseudomonadati</taxon>
        <taxon>Bacteroidota</taxon>
        <taxon>Saprospiria</taxon>
        <taxon>Saprospirales</taxon>
        <taxon>Lewinellaceae</taxon>
        <taxon>Neolewinella</taxon>
    </lineage>
</organism>
<dbReference type="PANTHER" id="PTHR38826">
    <property type="entry name" value="RIBONUCLEASE VAPC13"/>
    <property type="match status" value="1"/>
</dbReference>
<dbReference type="SUPFAM" id="SSF88723">
    <property type="entry name" value="PIN domain-like"/>
    <property type="match status" value="1"/>
</dbReference>
<evidence type="ECO:0000313" key="2">
    <source>
        <dbReference type="EMBL" id="MBC6994125.1"/>
    </source>
</evidence>
<dbReference type="InterPro" id="IPR029060">
    <property type="entry name" value="PIN-like_dom_sf"/>
</dbReference>
<protein>
    <submittedName>
        <fullName evidence="2">Type II toxin-antitoxin system VapC family toxin</fullName>
    </submittedName>
</protein>
<sequence length="136" mass="15494">MKIFIDTAPFIYLIEEHPDFAEKVKAYFIDRFKSGDEFVTSVVTLSEFSVKPIRDQRLEIIVQLKDFIEHTGIDVLPISLIRAELAAKLRGKYQSLKGMDAFQVAVAIDEGCEKFLTNDKDLVKLDELEVVLVAEL</sequence>
<reference evidence="2" key="1">
    <citation type="submission" date="2020-08" db="EMBL/GenBank/DDBJ databases">
        <title>Lewinella bacteria from marine environments.</title>
        <authorList>
            <person name="Zhong Y."/>
        </authorList>
    </citation>
    <scope>NUCLEOTIDE SEQUENCE</scope>
    <source>
        <strain evidence="2">KCTC 42187</strain>
    </source>
</reference>
<comment type="caution">
    <text evidence="2">The sequence shown here is derived from an EMBL/GenBank/DDBJ whole genome shotgun (WGS) entry which is preliminary data.</text>
</comment>
<dbReference type="AlphaFoldDB" id="A0A923PHF0"/>